<accession>A0A2B7Y403</accession>
<evidence type="ECO:0000313" key="2">
    <source>
        <dbReference type="Proteomes" id="UP000223968"/>
    </source>
</evidence>
<comment type="caution">
    <text evidence="1">The sequence shown here is derived from an EMBL/GenBank/DDBJ whole genome shotgun (WGS) entry which is preliminary data.</text>
</comment>
<proteinExistence type="predicted"/>
<dbReference type="Proteomes" id="UP000223968">
    <property type="component" value="Unassembled WGS sequence"/>
</dbReference>
<reference evidence="1 2" key="1">
    <citation type="submission" date="2017-10" db="EMBL/GenBank/DDBJ databases">
        <title>Comparative genomics in systemic dimorphic fungi from Ajellomycetaceae.</title>
        <authorList>
            <person name="Munoz J.F."/>
            <person name="Mcewen J.G."/>
            <person name="Clay O.K."/>
            <person name="Cuomo C.A."/>
        </authorList>
    </citation>
    <scope>NUCLEOTIDE SEQUENCE [LARGE SCALE GENOMIC DNA]</scope>
    <source>
        <strain evidence="1 2">UAMH5409</strain>
    </source>
</reference>
<protein>
    <submittedName>
        <fullName evidence="1">Uncharacterized protein</fullName>
    </submittedName>
</protein>
<dbReference type="EMBL" id="PDNB01000021">
    <property type="protein sequence ID" value="PGH15970.1"/>
    <property type="molecule type" value="Genomic_DNA"/>
</dbReference>
<keyword evidence="2" id="KW-1185">Reference proteome</keyword>
<name>A0A2B7Y403_9EURO</name>
<dbReference type="AlphaFoldDB" id="A0A2B7Y403"/>
<gene>
    <name evidence="1" type="ORF">AJ79_02137</name>
</gene>
<evidence type="ECO:0000313" key="1">
    <source>
        <dbReference type="EMBL" id="PGH15970.1"/>
    </source>
</evidence>
<organism evidence="1 2">
    <name type="scientific">Helicocarpus griseus UAMH5409</name>
    <dbReference type="NCBI Taxonomy" id="1447875"/>
    <lineage>
        <taxon>Eukaryota</taxon>
        <taxon>Fungi</taxon>
        <taxon>Dikarya</taxon>
        <taxon>Ascomycota</taxon>
        <taxon>Pezizomycotina</taxon>
        <taxon>Eurotiomycetes</taxon>
        <taxon>Eurotiomycetidae</taxon>
        <taxon>Onygenales</taxon>
        <taxon>Ajellomycetaceae</taxon>
        <taxon>Helicocarpus</taxon>
    </lineage>
</organism>
<sequence>MKPPTLSLGSSRHLLLICIRSRTRRWRRSMTCRWGRRCCSMILCLCLRRRRGRCGIAIPKRRWRSWG</sequence>